<reference evidence="10" key="2">
    <citation type="submission" date="2025-09" db="UniProtKB">
        <authorList>
            <consortium name="Ensembl"/>
        </authorList>
    </citation>
    <scope>IDENTIFICATION</scope>
</reference>
<evidence type="ECO:0000256" key="1">
    <source>
        <dbReference type="ARBA" id="ARBA00004613"/>
    </source>
</evidence>
<protein>
    <recommendedName>
        <fullName evidence="12">Ovochymase 1</fullName>
    </recommendedName>
</protein>
<feature type="compositionally biased region" description="Polar residues" evidence="7">
    <location>
        <begin position="13"/>
        <end position="22"/>
    </location>
</feature>
<evidence type="ECO:0000256" key="7">
    <source>
        <dbReference type="SAM" id="MobiDB-lite"/>
    </source>
</evidence>
<organism evidence="10 11">
    <name type="scientific">Accipiter nisus</name>
    <name type="common">Eurasian sparrowhawk</name>
    <dbReference type="NCBI Taxonomy" id="211598"/>
    <lineage>
        <taxon>Eukaryota</taxon>
        <taxon>Metazoa</taxon>
        <taxon>Chordata</taxon>
        <taxon>Craniata</taxon>
        <taxon>Vertebrata</taxon>
        <taxon>Euteleostomi</taxon>
        <taxon>Archelosauria</taxon>
        <taxon>Archosauria</taxon>
        <taxon>Dinosauria</taxon>
        <taxon>Saurischia</taxon>
        <taxon>Theropoda</taxon>
        <taxon>Coelurosauria</taxon>
        <taxon>Aves</taxon>
        <taxon>Neognathae</taxon>
        <taxon>Neoaves</taxon>
        <taxon>Telluraves</taxon>
        <taxon>Accipitrimorphae</taxon>
        <taxon>Accipitriformes</taxon>
        <taxon>Accipitridae</taxon>
        <taxon>Accipitrinae</taxon>
        <taxon>Accipiter</taxon>
    </lineage>
</organism>
<dbReference type="PANTHER" id="PTHR24252:SF18">
    <property type="entry name" value="OVOCHYMASE 1"/>
    <property type="match status" value="1"/>
</dbReference>
<dbReference type="InterPro" id="IPR000859">
    <property type="entry name" value="CUB_dom"/>
</dbReference>
<name>A0A8B9MWU8_9AVES</name>
<sequence length="711" mass="78083">GEYRLQWADRQEQTQYGEQQPTGMNKVQPTCLLHRDEDFQAGTLCVASGWGKVSKGESNGREVELPLTDRQTCSVLLRGMNLPLVWGSMLCTGLPDGRGLHFGQGDSGGPLACLRAGGTWTLAIVVSWGVSCARGWDTLKRSITARGSPGIFSQVAAFMDFSAQHMTPGRYDYWEVFFLSCLFSTNRDPNCHAIAASHPSTSSLAPSGKACRDVFPLLAELDQAAVKFVSNGNNAGSGCESVAMLVEEGKIDTCDSFSGSLADTCGLPPVTPQGLFTRVSGAEEACPCCWPWHAALTLLGEYPCNAAAISPTWLLTATHCVQLSNKPLHWTVTAEDHDRALRESTEQVRQVKTIVVHPHLDMLSHDSNIALVQPVCLPNPTEIASSSSLCAMSRQLQQTQVPVLENEICERNYYFSHPGGITARMLCAGGSGGPFVCNTENGAFALYGIVSWGVGCGSPKKPGVYSRVWIFLYWIKLLMKGEFSLSDCTGKLLMQKLCLPDAHLSTERASEVELEEPRGFISAPSSSGYVGSTECSWILQLPLKGIAKIIVKHLSISSSLNCQEEFLEIYEESQRGRKVLGNNKQSQPIVKYDSIVTLFFALCCSCHWRIVAPLKSIIRLKVLDFWTERNLSNCHGHLMVYEGFRLTKELTGERKLTLMGGTYPRYCWGSEAVQVRSVCRRESIDRKLKPLKPLWIEGSLVPGLSYARLSK</sequence>
<dbReference type="SUPFAM" id="SSF49854">
    <property type="entry name" value="Spermadhesin, CUB domain"/>
    <property type="match status" value="2"/>
</dbReference>
<dbReference type="GO" id="GO:0006508">
    <property type="term" value="P:proteolysis"/>
    <property type="evidence" value="ECO:0007669"/>
    <property type="project" value="UniProtKB-KW"/>
</dbReference>
<dbReference type="FunFam" id="2.40.10.10:FF:000054">
    <property type="entry name" value="Complement C1r subcomponent"/>
    <property type="match status" value="1"/>
</dbReference>
<feature type="domain" description="CUB" evidence="8">
    <location>
        <begin position="488"/>
        <end position="577"/>
    </location>
</feature>
<feature type="compositionally biased region" description="Basic and acidic residues" evidence="7">
    <location>
        <begin position="1"/>
        <end position="12"/>
    </location>
</feature>
<keyword evidence="5" id="KW-0325">Glycoprotein</keyword>
<evidence type="ECO:0000256" key="4">
    <source>
        <dbReference type="ARBA" id="ARBA00023157"/>
    </source>
</evidence>
<proteinExistence type="predicted"/>
<keyword evidence="2" id="KW-0964">Secreted</keyword>
<feature type="domain" description="Peptidase S1" evidence="9">
    <location>
        <begin position="279"/>
        <end position="480"/>
    </location>
</feature>
<dbReference type="Proteomes" id="UP000694541">
    <property type="component" value="Unplaced"/>
</dbReference>
<dbReference type="CDD" id="cd00190">
    <property type="entry name" value="Tryp_SPc"/>
    <property type="match status" value="1"/>
</dbReference>
<dbReference type="InterPro" id="IPR043504">
    <property type="entry name" value="Peptidase_S1_PA_chymotrypsin"/>
</dbReference>
<evidence type="ECO:0000259" key="9">
    <source>
        <dbReference type="PROSITE" id="PS50240"/>
    </source>
</evidence>
<dbReference type="PANTHER" id="PTHR24252">
    <property type="entry name" value="ACROSIN-RELATED"/>
    <property type="match status" value="1"/>
</dbReference>
<keyword evidence="3" id="KW-0732">Signal</keyword>
<comment type="caution">
    <text evidence="6">Lacks conserved residue(s) required for the propagation of feature annotation.</text>
</comment>
<keyword evidence="4" id="KW-1015">Disulfide bond</keyword>
<dbReference type="PROSITE" id="PS01180">
    <property type="entry name" value="CUB"/>
    <property type="match status" value="1"/>
</dbReference>
<evidence type="ECO:0000256" key="3">
    <source>
        <dbReference type="ARBA" id="ARBA00022729"/>
    </source>
</evidence>
<dbReference type="AlphaFoldDB" id="A0A8B9MWU8"/>
<dbReference type="PROSITE" id="PS50240">
    <property type="entry name" value="TRYPSIN_DOM"/>
    <property type="match status" value="2"/>
</dbReference>
<dbReference type="Pfam" id="PF00089">
    <property type="entry name" value="Trypsin"/>
    <property type="match status" value="2"/>
</dbReference>
<dbReference type="GO" id="GO:0005576">
    <property type="term" value="C:extracellular region"/>
    <property type="evidence" value="ECO:0007669"/>
    <property type="project" value="UniProtKB-SubCell"/>
</dbReference>
<evidence type="ECO:0000256" key="2">
    <source>
        <dbReference type="ARBA" id="ARBA00022525"/>
    </source>
</evidence>
<dbReference type="SUPFAM" id="SSF50494">
    <property type="entry name" value="Trypsin-like serine proteases"/>
    <property type="match status" value="2"/>
</dbReference>
<comment type="subcellular location">
    <subcellularLocation>
        <location evidence="1">Secreted</location>
    </subcellularLocation>
</comment>
<accession>A0A8B9MWU8</accession>
<feature type="region of interest" description="Disordered" evidence="7">
    <location>
        <begin position="1"/>
        <end position="22"/>
    </location>
</feature>
<feature type="domain" description="Peptidase S1" evidence="9">
    <location>
        <begin position="1"/>
        <end position="167"/>
    </location>
</feature>
<dbReference type="InterPro" id="IPR018114">
    <property type="entry name" value="TRYPSIN_HIS"/>
</dbReference>
<evidence type="ECO:0000259" key="8">
    <source>
        <dbReference type="PROSITE" id="PS01180"/>
    </source>
</evidence>
<dbReference type="Gene3D" id="2.60.120.290">
    <property type="entry name" value="Spermadhesin, CUB domain"/>
    <property type="match status" value="1"/>
</dbReference>
<dbReference type="InterPro" id="IPR001254">
    <property type="entry name" value="Trypsin_dom"/>
</dbReference>
<evidence type="ECO:0000313" key="10">
    <source>
        <dbReference type="Ensembl" id="ENSANIP00000013954.1"/>
    </source>
</evidence>
<dbReference type="GO" id="GO:0004252">
    <property type="term" value="F:serine-type endopeptidase activity"/>
    <property type="evidence" value="ECO:0007669"/>
    <property type="project" value="InterPro"/>
</dbReference>
<dbReference type="PROSITE" id="PS00134">
    <property type="entry name" value="TRYPSIN_HIS"/>
    <property type="match status" value="1"/>
</dbReference>
<evidence type="ECO:0000256" key="6">
    <source>
        <dbReference type="PROSITE-ProRule" id="PRU00059"/>
    </source>
</evidence>
<reference evidence="10" key="1">
    <citation type="submission" date="2025-08" db="UniProtKB">
        <authorList>
            <consortium name="Ensembl"/>
        </authorList>
    </citation>
    <scope>IDENTIFICATION</scope>
</reference>
<dbReference type="Gene3D" id="2.40.10.10">
    <property type="entry name" value="Trypsin-like serine proteases"/>
    <property type="match status" value="2"/>
</dbReference>
<dbReference type="InterPro" id="IPR009003">
    <property type="entry name" value="Peptidase_S1_PA"/>
</dbReference>
<evidence type="ECO:0000256" key="5">
    <source>
        <dbReference type="ARBA" id="ARBA00023180"/>
    </source>
</evidence>
<dbReference type="InterPro" id="IPR035914">
    <property type="entry name" value="Sperma_CUB_dom_sf"/>
</dbReference>
<evidence type="ECO:0008006" key="12">
    <source>
        <dbReference type="Google" id="ProtNLM"/>
    </source>
</evidence>
<dbReference type="SMART" id="SM00020">
    <property type="entry name" value="Tryp_SPc"/>
    <property type="match status" value="1"/>
</dbReference>
<evidence type="ECO:0000313" key="11">
    <source>
        <dbReference type="Proteomes" id="UP000694541"/>
    </source>
</evidence>
<keyword evidence="11" id="KW-1185">Reference proteome</keyword>
<dbReference type="Ensembl" id="ENSANIT00000014439.1">
    <property type="protein sequence ID" value="ENSANIP00000013954.1"/>
    <property type="gene ID" value="ENSANIG00000009441.1"/>
</dbReference>
<dbReference type="Pfam" id="PF00431">
    <property type="entry name" value="CUB"/>
    <property type="match status" value="1"/>
</dbReference>